<proteinExistence type="inferred from homology"/>
<comment type="similarity">
    <text evidence="2">Belongs to the strictosidine synthase family.</text>
</comment>
<dbReference type="Pfam" id="PF03088">
    <property type="entry name" value="Str_synth"/>
    <property type="match status" value="1"/>
</dbReference>
<keyword evidence="4" id="KW-0325">Glycoprotein</keyword>
<dbReference type="GO" id="GO:0012505">
    <property type="term" value="C:endomembrane system"/>
    <property type="evidence" value="ECO:0007669"/>
    <property type="project" value="TreeGrafter"/>
</dbReference>
<evidence type="ECO:0000259" key="6">
    <source>
        <dbReference type="Pfam" id="PF03088"/>
    </source>
</evidence>
<evidence type="ECO:0000256" key="3">
    <source>
        <dbReference type="ARBA" id="ARBA00022554"/>
    </source>
</evidence>
<name>A0A2G2WRE4_CAPBA</name>
<dbReference type="SUPFAM" id="SSF63829">
    <property type="entry name" value="Calcium-dependent phosphotriesterase"/>
    <property type="match status" value="1"/>
</dbReference>
<comment type="subcellular location">
    <subcellularLocation>
        <location evidence="1">Vacuole</location>
    </subcellularLocation>
</comment>
<dbReference type="STRING" id="33114.A0A2G2WRE4"/>
<evidence type="ECO:0000313" key="7">
    <source>
        <dbReference type="EMBL" id="PHT47750.1"/>
    </source>
</evidence>
<reference evidence="7 8" key="1">
    <citation type="journal article" date="2017" name="Genome Biol.">
        <title>New reference genome sequences of hot pepper reveal the massive evolution of plant disease-resistance genes by retroduplication.</title>
        <authorList>
            <person name="Kim S."/>
            <person name="Park J."/>
            <person name="Yeom S.I."/>
            <person name="Kim Y.M."/>
            <person name="Seo E."/>
            <person name="Kim K.T."/>
            <person name="Kim M.S."/>
            <person name="Lee J.M."/>
            <person name="Cheong K."/>
            <person name="Shin H.S."/>
            <person name="Kim S.B."/>
            <person name="Han K."/>
            <person name="Lee J."/>
            <person name="Park M."/>
            <person name="Lee H.A."/>
            <person name="Lee H.Y."/>
            <person name="Lee Y."/>
            <person name="Oh S."/>
            <person name="Lee J.H."/>
            <person name="Choi E."/>
            <person name="Choi E."/>
            <person name="Lee S.E."/>
            <person name="Jeon J."/>
            <person name="Kim H."/>
            <person name="Choi G."/>
            <person name="Song H."/>
            <person name="Lee J."/>
            <person name="Lee S.C."/>
            <person name="Kwon J.K."/>
            <person name="Lee H.Y."/>
            <person name="Koo N."/>
            <person name="Hong Y."/>
            <person name="Kim R.W."/>
            <person name="Kang W.H."/>
            <person name="Huh J.H."/>
            <person name="Kang B.C."/>
            <person name="Yang T.J."/>
            <person name="Lee Y.H."/>
            <person name="Bennetzen J.L."/>
            <person name="Choi D."/>
        </authorList>
    </citation>
    <scope>NUCLEOTIDE SEQUENCE [LARGE SCALE GENOMIC DNA]</scope>
    <source>
        <strain evidence="8">cv. PBC81</strain>
    </source>
</reference>
<dbReference type="InterPro" id="IPR018119">
    <property type="entry name" value="Strictosidine_synth_cons-reg"/>
</dbReference>
<evidence type="ECO:0000313" key="8">
    <source>
        <dbReference type="Proteomes" id="UP000224567"/>
    </source>
</evidence>
<dbReference type="PANTHER" id="PTHR10426">
    <property type="entry name" value="STRICTOSIDINE SYNTHASE-RELATED"/>
    <property type="match status" value="1"/>
</dbReference>
<dbReference type="OrthoDB" id="5307922at2759"/>
<accession>A0A2G2WRE4</accession>
<evidence type="ECO:0000256" key="1">
    <source>
        <dbReference type="ARBA" id="ARBA00004116"/>
    </source>
</evidence>
<comment type="caution">
    <text evidence="7">The sequence shown here is derived from an EMBL/GenBank/DDBJ whole genome shotgun (WGS) entry which is preliminary data.</text>
</comment>
<dbReference type="GO" id="GO:0005773">
    <property type="term" value="C:vacuole"/>
    <property type="evidence" value="ECO:0007669"/>
    <property type="project" value="UniProtKB-SubCell"/>
</dbReference>
<dbReference type="Gene3D" id="2.120.10.30">
    <property type="entry name" value="TolB, C-terminal domain"/>
    <property type="match status" value="1"/>
</dbReference>
<feature type="chain" id="PRO_5013854766" description="Strictosidine synthase conserved region domain-containing protein" evidence="5">
    <location>
        <begin position="30"/>
        <end position="337"/>
    </location>
</feature>
<dbReference type="Proteomes" id="UP000224567">
    <property type="component" value="Unassembled WGS sequence"/>
</dbReference>
<dbReference type="GO" id="GO:0016787">
    <property type="term" value="F:hydrolase activity"/>
    <property type="evidence" value="ECO:0007669"/>
    <property type="project" value="TreeGrafter"/>
</dbReference>
<reference evidence="8" key="2">
    <citation type="journal article" date="2017" name="J. Anim. Genet.">
        <title>Multiple reference genome sequences of hot pepper reveal the massive evolution of plant disease resistance genes by retroduplication.</title>
        <authorList>
            <person name="Kim S."/>
            <person name="Park J."/>
            <person name="Yeom S.-I."/>
            <person name="Kim Y.-M."/>
            <person name="Seo E."/>
            <person name="Kim K.-T."/>
            <person name="Kim M.-S."/>
            <person name="Lee J.M."/>
            <person name="Cheong K."/>
            <person name="Shin H.-S."/>
            <person name="Kim S.-B."/>
            <person name="Han K."/>
            <person name="Lee J."/>
            <person name="Park M."/>
            <person name="Lee H.-A."/>
            <person name="Lee H.-Y."/>
            <person name="Lee Y."/>
            <person name="Oh S."/>
            <person name="Lee J.H."/>
            <person name="Choi E."/>
            <person name="Choi E."/>
            <person name="Lee S.E."/>
            <person name="Jeon J."/>
            <person name="Kim H."/>
            <person name="Choi G."/>
            <person name="Song H."/>
            <person name="Lee J."/>
            <person name="Lee S.-C."/>
            <person name="Kwon J.-K."/>
            <person name="Lee H.-Y."/>
            <person name="Koo N."/>
            <person name="Hong Y."/>
            <person name="Kim R.W."/>
            <person name="Kang W.-H."/>
            <person name="Huh J.H."/>
            <person name="Kang B.-C."/>
            <person name="Yang T.-J."/>
            <person name="Lee Y.-H."/>
            <person name="Bennetzen J.L."/>
            <person name="Choi D."/>
        </authorList>
    </citation>
    <scope>NUCLEOTIDE SEQUENCE [LARGE SCALE GENOMIC DNA]</scope>
    <source>
        <strain evidence="8">cv. PBC81</strain>
    </source>
</reference>
<organism evidence="7 8">
    <name type="scientific">Capsicum baccatum</name>
    <name type="common">Peruvian pepper</name>
    <dbReference type="NCBI Taxonomy" id="33114"/>
    <lineage>
        <taxon>Eukaryota</taxon>
        <taxon>Viridiplantae</taxon>
        <taxon>Streptophyta</taxon>
        <taxon>Embryophyta</taxon>
        <taxon>Tracheophyta</taxon>
        <taxon>Spermatophyta</taxon>
        <taxon>Magnoliopsida</taxon>
        <taxon>eudicotyledons</taxon>
        <taxon>Gunneridae</taxon>
        <taxon>Pentapetalae</taxon>
        <taxon>asterids</taxon>
        <taxon>lamiids</taxon>
        <taxon>Solanales</taxon>
        <taxon>Solanaceae</taxon>
        <taxon>Solanoideae</taxon>
        <taxon>Capsiceae</taxon>
        <taxon>Capsicum</taxon>
    </lineage>
</organism>
<gene>
    <name evidence="7" type="ORF">CQW23_11958</name>
</gene>
<evidence type="ECO:0000256" key="2">
    <source>
        <dbReference type="ARBA" id="ARBA00009191"/>
    </source>
</evidence>
<evidence type="ECO:0000256" key="4">
    <source>
        <dbReference type="ARBA" id="ARBA00023180"/>
    </source>
</evidence>
<protein>
    <recommendedName>
        <fullName evidence="6">Strictosidine synthase conserved region domain-containing protein</fullName>
    </recommendedName>
</protein>
<keyword evidence="3" id="KW-0926">Vacuole</keyword>
<keyword evidence="5" id="KW-0732">Signal</keyword>
<dbReference type="PANTHER" id="PTHR10426:SF100">
    <property type="entry name" value="STRICTOSIDINE SYNTHASE CONSERVED REGION DOMAIN-CONTAINING PROTEIN"/>
    <property type="match status" value="1"/>
</dbReference>
<feature type="signal peptide" evidence="5">
    <location>
        <begin position="1"/>
        <end position="29"/>
    </location>
</feature>
<dbReference type="AlphaFoldDB" id="A0A2G2WRE4"/>
<dbReference type="InterPro" id="IPR011042">
    <property type="entry name" value="6-blade_b-propeller_TolB-like"/>
</dbReference>
<evidence type="ECO:0000256" key="5">
    <source>
        <dbReference type="SAM" id="SignalP"/>
    </source>
</evidence>
<dbReference type="EMBL" id="MLFT02000005">
    <property type="protein sequence ID" value="PHT47750.1"/>
    <property type="molecule type" value="Genomic_DNA"/>
</dbReference>
<feature type="domain" description="Strictosidine synthase conserved region" evidence="6">
    <location>
        <begin position="151"/>
        <end position="238"/>
    </location>
</feature>
<keyword evidence="8" id="KW-1185">Reference proteome</keyword>
<sequence length="337" mass="37357">MEIVSITKRMFLILQIWILLNVSPYLVHCQPSQLPLPPRVLGPETSGFDTKGGGPYTGVGDGRVLKYEGPNIGFTEFATTSPNRTKIRCDGTNDPISQQICGRPLGLEFYTRTGDLYITDAFYGLLVVGQSGGLARPVVTSFEGKPFAFLNSLAIDQERRMIYFIDSGTVFRFSNRVIILRSGDATGRLFQYDIRRNQTTLLLSGLSGPAGIALSRDKSYLLVSELIAGRIRRFWLTGPKTNTSDVFASSNVDGNPDNIKRTVSGDFWVAVIRRNILPFPPFTSRGQRLNQLGQVIETRDFTAQYILSPAGISEVQEYKGKLYVGSLDQNFVGVYNV</sequence>